<dbReference type="Gene3D" id="3.20.20.140">
    <property type="entry name" value="Metal-dependent hydrolases"/>
    <property type="match status" value="1"/>
</dbReference>
<protein>
    <recommendedName>
        <fullName evidence="4">Polymerase/histidinol phosphatase N-terminal domain-containing protein</fullName>
    </recommendedName>
</protein>
<reference evidence="2 3" key="1">
    <citation type="submission" date="2019-02" db="EMBL/GenBank/DDBJ databases">
        <title>Deep-cultivation of Planctomycetes and their phenomic and genomic characterization uncovers novel biology.</title>
        <authorList>
            <person name="Wiegand S."/>
            <person name="Jogler M."/>
            <person name="Boedeker C."/>
            <person name="Pinto D."/>
            <person name="Vollmers J."/>
            <person name="Rivas-Marin E."/>
            <person name="Kohn T."/>
            <person name="Peeters S.H."/>
            <person name="Heuer A."/>
            <person name="Rast P."/>
            <person name="Oberbeckmann S."/>
            <person name="Bunk B."/>
            <person name="Jeske O."/>
            <person name="Meyerdierks A."/>
            <person name="Storesund J.E."/>
            <person name="Kallscheuer N."/>
            <person name="Luecker S."/>
            <person name="Lage O.M."/>
            <person name="Pohl T."/>
            <person name="Merkel B.J."/>
            <person name="Hornburger P."/>
            <person name="Mueller R.-W."/>
            <person name="Bruemmer F."/>
            <person name="Labrenz M."/>
            <person name="Spormann A.M."/>
            <person name="Op Den Camp H."/>
            <person name="Overmann J."/>
            <person name="Amann R."/>
            <person name="Jetten M.S.M."/>
            <person name="Mascher T."/>
            <person name="Medema M.H."/>
            <person name="Devos D.P."/>
            <person name="Kaster A.-K."/>
            <person name="Ovreas L."/>
            <person name="Rohde M."/>
            <person name="Galperin M.Y."/>
            <person name="Jogler C."/>
        </authorList>
    </citation>
    <scope>NUCLEOTIDE SEQUENCE [LARGE SCALE GENOMIC DNA]</scope>
    <source>
        <strain evidence="2 3">Pla22</strain>
    </source>
</reference>
<feature type="signal peptide" evidence="1">
    <location>
        <begin position="1"/>
        <end position="19"/>
    </location>
</feature>
<dbReference type="Proteomes" id="UP000316598">
    <property type="component" value="Unassembled WGS sequence"/>
</dbReference>
<keyword evidence="1" id="KW-0732">Signal</keyword>
<dbReference type="SUPFAM" id="SSF89550">
    <property type="entry name" value="PHP domain-like"/>
    <property type="match status" value="1"/>
</dbReference>
<evidence type="ECO:0000313" key="3">
    <source>
        <dbReference type="Proteomes" id="UP000316598"/>
    </source>
</evidence>
<evidence type="ECO:0000256" key="1">
    <source>
        <dbReference type="SAM" id="SignalP"/>
    </source>
</evidence>
<sequence precursor="true">MKNFICVLFFVNVASAAFAQEPSEDTVSLEEAMIHLRSGETREWSSFPEVASGARIERRFHSEPNPEAYTLSLRQQDVKEAWQVLINEQPLGRLVRDENDMVTDFEIPHGALVQGENKLEVLPHNKDVVDDIRVGEIRIHRMDPPTLRSAATIDVDLFDERGGFMPGRITIVDERGTLVPVIAEPDVETAVRAGVVYTSSGRTSFAVKAGVYKLYAGRGFEYSIASTDIEIMPGQRMRASMKLRREVDTAGWVACDTHMHTLTHSGHGDCTIEERMVTLAGEGVELAIATDHNKHVDFRPSLIAAGLVSEFTPVIGNEVSTEKGHFCIFPIEDDSPIPDFHIHHWEDLFEDIYSTPGVRVAILNHARDIHNGFRPFSPRHHLSLTGENLDGQLQRYNALEVINSGAIKNDVKLLFMDWCGLMNRGLSPTPVGGSDSHDVSRYIVGQGRTYIRCNDTDPASINIDECVDSFLAGRVVVSYGLLATLNVNREANDSDLVTLGQNGLELVVEVHGPQWTEADSVELYICGQRRFSEKVPGESSRSAGKKFRHTWRIAPGELKHDVWVTATATGPGVSAPYWPMAKPYDVDSPDFESRAFSCSGAIRIDADGDGMFSSPAQYADQLIHQHGQDFAAITKALTDHHISVTHQVASKLRASGVDLAEIQQAAEGHVSLALSQYRKAWRDSTIARLEQTD</sequence>
<name>A0A5C5WAR8_9BACT</name>
<comment type="caution">
    <text evidence="2">The sequence shown here is derived from an EMBL/GenBank/DDBJ whole genome shotgun (WGS) entry which is preliminary data.</text>
</comment>
<accession>A0A5C5WAR8</accession>
<proteinExistence type="predicted"/>
<organism evidence="2 3">
    <name type="scientific">Rubripirellula amarantea</name>
    <dbReference type="NCBI Taxonomy" id="2527999"/>
    <lineage>
        <taxon>Bacteria</taxon>
        <taxon>Pseudomonadati</taxon>
        <taxon>Planctomycetota</taxon>
        <taxon>Planctomycetia</taxon>
        <taxon>Pirellulales</taxon>
        <taxon>Pirellulaceae</taxon>
        <taxon>Rubripirellula</taxon>
    </lineage>
</organism>
<gene>
    <name evidence="2" type="ORF">Pla22_50060</name>
</gene>
<dbReference type="AlphaFoldDB" id="A0A5C5WAR8"/>
<dbReference type="InterPro" id="IPR016195">
    <property type="entry name" value="Pol/histidinol_Pase-like"/>
</dbReference>
<feature type="chain" id="PRO_5022767177" description="Polymerase/histidinol phosphatase N-terminal domain-containing protein" evidence="1">
    <location>
        <begin position="20"/>
        <end position="693"/>
    </location>
</feature>
<evidence type="ECO:0000313" key="2">
    <source>
        <dbReference type="EMBL" id="TWT48006.1"/>
    </source>
</evidence>
<dbReference type="NCBIfam" id="NF038032">
    <property type="entry name" value="CehA_McbA_metalo"/>
    <property type="match status" value="1"/>
</dbReference>
<dbReference type="EMBL" id="SJPI01000004">
    <property type="protein sequence ID" value="TWT48006.1"/>
    <property type="molecule type" value="Genomic_DNA"/>
</dbReference>
<keyword evidence="3" id="KW-1185">Reference proteome</keyword>
<dbReference type="OrthoDB" id="222218at2"/>
<evidence type="ECO:0008006" key="4">
    <source>
        <dbReference type="Google" id="ProtNLM"/>
    </source>
</evidence>
<dbReference type="RefSeq" id="WP_146517423.1">
    <property type="nucleotide sequence ID" value="NZ_SJPI01000004.1"/>
</dbReference>